<evidence type="ECO:0000256" key="1">
    <source>
        <dbReference type="ARBA" id="ARBA00002151"/>
    </source>
</evidence>
<dbReference type="CDD" id="cd01284">
    <property type="entry name" value="Riboflavin_deaminase-reductase"/>
    <property type="match status" value="1"/>
</dbReference>
<dbReference type="SUPFAM" id="SSF53927">
    <property type="entry name" value="Cytidine deaminase-like"/>
    <property type="match status" value="1"/>
</dbReference>
<evidence type="ECO:0000256" key="8">
    <source>
        <dbReference type="ARBA" id="ARBA00023002"/>
    </source>
</evidence>
<dbReference type="GO" id="GO:0008703">
    <property type="term" value="F:5-amino-6-(5-phosphoribosylamino)uracil reductase activity"/>
    <property type="evidence" value="ECO:0007669"/>
    <property type="project" value="UniProtKB-EC"/>
</dbReference>
<evidence type="ECO:0000256" key="4">
    <source>
        <dbReference type="ARBA" id="ARBA00005259"/>
    </source>
</evidence>
<accession>A0A0S4M2D3</accession>
<evidence type="ECO:0000256" key="6">
    <source>
        <dbReference type="ARBA" id="ARBA00022619"/>
    </source>
</evidence>
<dbReference type="EC" id="3.5.4.26" evidence="10"/>
<comment type="cofactor">
    <cofactor evidence="10 13">
        <name>Zn(2+)</name>
        <dbReference type="ChEBI" id="CHEBI:29105"/>
    </cofactor>
    <text evidence="10 13">Binds 1 zinc ion.</text>
</comment>
<gene>
    <name evidence="15" type="primary">ribD</name>
    <name evidence="15" type="ORF">Ark11_0184</name>
</gene>
<dbReference type="PROSITE" id="PS51747">
    <property type="entry name" value="CYT_DCMP_DEAMINASES_2"/>
    <property type="match status" value="1"/>
</dbReference>
<dbReference type="InterPro" id="IPR011549">
    <property type="entry name" value="RibD_C"/>
</dbReference>
<keyword evidence="9" id="KW-0511">Multifunctional enzyme</keyword>
<evidence type="ECO:0000256" key="2">
    <source>
        <dbReference type="ARBA" id="ARBA00004882"/>
    </source>
</evidence>
<evidence type="ECO:0000256" key="5">
    <source>
        <dbReference type="ARBA" id="ARBA00007417"/>
    </source>
</evidence>
<feature type="binding site" evidence="13">
    <location>
        <position position="94"/>
    </location>
    <ligand>
        <name>Zn(2+)</name>
        <dbReference type="ChEBI" id="CHEBI:29105"/>
        <note>catalytic</note>
    </ligand>
</feature>
<keyword evidence="6 10" id="KW-0686">Riboflavin biosynthesis</keyword>
<comment type="catalytic activity">
    <reaction evidence="10">
        <text>5-amino-6-(5-phospho-D-ribitylamino)uracil + NADP(+) = 5-amino-6-(5-phospho-D-ribosylamino)uracil + NADPH + H(+)</text>
        <dbReference type="Rhea" id="RHEA:17845"/>
        <dbReference type="ChEBI" id="CHEBI:15378"/>
        <dbReference type="ChEBI" id="CHEBI:57783"/>
        <dbReference type="ChEBI" id="CHEBI:58349"/>
        <dbReference type="ChEBI" id="CHEBI:58421"/>
        <dbReference type="ChEBI" id="CHEBI:58453"/>
        <dbReference type="EC" id="1.1.1.193"/>
    </reaction>
</comment>
<comment type="pathway">
    <text evidence="2 10">Cofactor biosynthesis; riboflavin biosynthesis; 5-amino-6-(D-ribitylamino)uracil from GTP: step 2/4.</text>
</comment>
<feature type="active site" description="Proton donor" evidence="11">
    <location>
        <position position="61"/>
    </location>
</feature>
<dbReference type="STRING" id="1561003.Ark11_0184"/>
<dbReference type="InterPro" id="IPR016193">
    <property type="entry name" value="Cytidine_deaminase-like"/>
</dbReference>
<dbReference type="EC" id="1.1.1.193" evidence="10"/>
<feature type="binding site" evidence="12">
    <location>
        <position position="210"/>
    </location>
    <ligand>
        <name>NADP(+)</name>
        <dbReference type="ChEBI" id="CHEBI:58349"/>
    </ligand>
</feature>
<dbReference type="InterPro" id="IPR002734">
    <property type="entry name" value="RibDG_C"/>
</dbReference>
<dbReference type="InterPro" id="IPR024072">
    <property type="entry name" value="DHFR-like_dom_sf"/>
</dbReference>
<dbReference type="GO" id="GO:0050661">
    <property type="term" value="F:NADP binding"/>
    <property type="evidence" value="ECO:0007669"/>
    <property type="project" value="InterPro"/>
</dbReference>
<evidence type="ECO:0000256" key="12">
    <source>
        <dbReference type="PIRSR" id="PIRSR006769-2"/>
    </source>
</evidence>
<comment type="function">
    <text evidence="1 10">Converts 2,5-diamino-6-(ribosylamino)-4(3h)-pyrimidinone 5'-phosphate into 5-amino-6-(ribosylamino)-2,4(1h,3h)-pyrimidinedione 5'-phosphate.</text>
</comment>
<feature type="binding site" evidence="13">
    <location>
        <position position="59"/>
    </location>
    <ligand>
        <name>Zn(2+)</name>
        <dbReference type="ChEBI" id="CHEBI:29105"/>
        <note>catalytic</note>
    </ligand>
</feature>
<protein>
    <recommendedName>
        <fullName evidence="10">Riboflavin biosynthesis protein RibD</fullName>
    </recommendedName>
    <domain>
        <recommendedName>
            <fullName evidence="10">Diaminohydroxyphosphoribosylaminopyrimidine deaminase</fullName>
            <shortName evidence="10">DRAP deaminase</shortName>
            <ecNumber evidence="10">3.5.4.26</ecNumber>
        </recommendedName>
        <alternativeName>
            <fullName evidence="10">Riboflavin-specific deaminase</fullName>
        </alternativeName>
    </domain>
    <domain>
        <recommendedName>
            <fullName evidence="10">5-amino-6-(5-phosphoribosylamino)uracil reductase</fullName>
            <ecNumber evidence="10">1.1.1.193</ecNumber>
        </recommendedName>
        <alternativeName>
            <fullName evidence="10">HTP reductase</fullName>
        </alternativeName>
    </domain>
</protein>
<dbReference type="InterPro" id="IPR050765">
    <property type="entry name" value="Riboflavin_Biosynth_HTPR"/>
</dbReference>
<feature type="binding site" evidence="12">
    <location>
        <position position="217"/>
    </location>
    <ligand>
        <name>substrate</name>
    </ligand>
</feature>
<feature type="binding site" evidence="12">
    <location>
        <position position="164"/>
    </location>
    <ligand>
        <name>NADP(+)</name>
        <dbReference type="ChEBI" id="CHEBI:58349"/>
    </ligand>
</feature>
<feature type="binding site" evidence="12">
    <location>
        <begin position="305"/>
        <end position="311"/>
    </location>
    <ligand>
        <name>NADP(+)</name>
        <dbReference type="ChEBI" id="CHEBI:58349"/>
    </ligand>
</feature>
<feature type="binding site" evidence="12">
    <location>
        <position position="180"/>
    </location>
    <ligand>
        <name>NADP(+)</name>
        <dbReference type="ChEBI" id="CHEBI:58349"/>
    </ligand>
</feature>
<dbReference type="GO" id="GO:0009231">
    <property type="term" value="P:riboflavin biosynthetic process"/>
    <property type="evidence" value="ECO:0007669"/>
    <property type="project" value="UniProtKB-UniPathway"/>
</dbReference>
<dbReference type="EMBL" id="LN906597">
    <property type="protein sequence ID" value="CUT17042.1"/>
    <property type="molecule type" value="Genomic_DNA"/>
</dbReference>
<dbReference type="AlphaFoldDB" id="A0A0S4M2D3"/>
<dbReference type="InterPro" id="IPR004794">
    <property type="entry name" value="Eubact_RibD"/>
</dbReference>
<comment type="pathway">
    <text evidence="3 10">Cofactor biosynthesis; riboflavin biosynthesis; 5-amino-6-(D-ribitylamino)uracil from GTP: step 3/4.</text>
</comment>
<feature type="binding site" evidence="12">
    <location>
        <position position="194"/>
    </location>
    <ligand>
        <name>substrate</name>
    </ligand>
</feature>
<evidence type="ECO:0000259" key="14">
    <source>
        <dbReference type="PROSITE" id="PS51747"/>
    </source>
</evidence>
<keyword evidence="8 10" id="KW-0560">Oxidoreductase</keyword>
<dbReference type="NCBIfam" id="TIGR00227">
    <property type="entry name" value="ribD_Cterm"/>
    <property type="match status" value="1"/>
</dbReference>
<dbReference type="UniPathway" id="UPA00275">
    <property type="reaction ID" value="UER00401"/>
</dbReference>
<dbReference type="PANTHER" id="PTHR38011">
    <property type="entry name" value="DIHYDROFOLATE REDUCTASE FAMILY PROTEIN (AFU_ORTHOLOGUE AFUA_8G06820)"/>
    <property type="match status" value="1"/>
</dbReference>
<dbReference type="Pfam" id="PF01872">
    <property type="entry name" value="RibD_C"/>
    <property type="match status" value="1"/>
</dbReference>
<evidence type="ECO:0000256" key="11">
    <source>
        <dbReference type="PIRSR" id="PIRSR006769-1"/>
    </source>
</evidence>
<sequence length="385" mass="43465">MKKDNDTFSEADRKYMQLALSASENGMYTTTPNPRVGCVLVKENKVLSVGWHQRAGDNHAEINCFNQIKKEDLIDATAYVTLEPCCHHGLTLPCVDSIVENRLKRVVISSLDPNPLVSGKGREKLRANNIVVHTGLMANEALMINCGFFKRMMCSKPWIRIKMAFSLDGRTALSSGESKWITNEECRQDVHHWRARSCGVITGIGTILADNPSMNVRYKETTRQPTLIILDSKLRIPLSSNCLGVPNRKIIIAHSSTNKAKENDLHENNISTVLCPKKNGLVDMTFLLSYLGEKEEMNEVIVEAGTKVSTSLHQEEYDELICYVGGKILGHQAQPMLHLSLEKLHEAQQLDLINTKVMKNDIRLIYHHPNNALHKWHEKYQNLTT</sequence>
<dbReference type="PIRSF" id="PIRSF006769">
    <property type="entry name" value="RibD"/>
    <property type="match status" value="1"/>
</dbReference>
<evidence type="ECO:0000313" key="15">
    <source>
        <dbReference type="EMBL" id="CUT17042.1"/>
    </source>
</evidence>
<feature type="binding site" evidence="12">
    <location>
        <position position="206"/>
    </location>
    <ligand>
        <name>substrate</name>
    </ligand>
</feature>
<dbReference type="OrthoDB" id="9800865at2"/>
<keyword evidence="10 13" id="KW-0479">Metal-binding</keyword>
<comment type="similarity">
    <text evidence="5 10">In the C-terminal section; belongs to the HTP reductase family.</text>
</comment>
<dbReference type="GO" id="GO:0046872">
    <property type="term" value="F:metal ion binding"/>
    <property type="evidence" value="ECO:0007669"/>
    <property type="project" value="UniProtKB-KW"/>
</dbReference>
<name>A0A0S4M2D3_9BURK</name>
<comment type="similarity">
    <text evidence="4 10">In the N-terminal section; belongs to the cytidine and deoxycytidylate deaminase family.</text>
</comment>
<evidence type="ECO:0000256" key="9">
    <source>
        <dbReference type="ARBA" id="ARBA00023268"/>
    </source>
</evidence>
<evidence type="ECO:0000256" key="10">
    <source>
        <dbReference type="PIRNR" id="PIRNR006769"/>
    </source>
</evidence>
<keyword evidence="10" id="KW-0378">Hydrolase</keyword>
<dbReference type="Proteomes" id="UP000198651">
    <property type="component" value="Chromosome I"/>
</dbReference>
<dbReference type="SUPFAM" id="SSF53597">
    <property type="entry name" value="Dihydrofolate reductase-like"/>
    <property type="match status" value="1"/>
</dbReference>
<feature type="binding site" evidence="12">
    <location>
        <position position="232"/>
    </location>
    <ligand>
        <name>NADP(+)</name>
        <dbReference type="ChEBI" id="CHEBI:58349"/>
    </ligand>
</feature>
<dbReference type="PANTHER" id="PTHR38011:SF7">
    <property type="entry name" value="2,5-DIAMINO-6-RIBOSYLAMINO-4(3H)-PYRIMIDINONE 5'-PHOSPHATE REDUCTASE"/>
    <property type="match status" value="1"/>
</dbReference>
<organism evidence="15 16">
    <name type="scientific">Candidatus Ichthyocystis hellenicum</name>
    <dbReference type="NCBI Taxonomy" id="1561003"/>
    <lineage>
        <taxon>Bacteria</taxon>
        <taxon>Pseudomonadati</taxon>
        <taxon>Pseudomonadota</taxon>
        <taxon>Betaproteobacteria</taxon>
        <taxon>Burkholderiales</taxon>
        <taxon>Candidatus Ichthyocystis</taxon>
    </lineage>
</organism>
<keyword evidence="10 13" id="KW-0862">Zinc</keyword>
<dbReference type="Pfam" id="PF00383">
    <property type="entry name" value="dCMP_cyt_deam_1"/>
    <property type="match status" value="1"/>
</dbReference>
<reference evidence="16" key="1">
    <citation type="submission" date="2015-11" db="EMBL/GenBank/DDBJ databases">
        <authorList>
            <person name="Seth-Smith H.M.B."/>
        </authorList>
    </citation>
    <scope>NUCLEOTIDE SEQUENCE [LARGE SCALE GENOMIC DNA]</scope>
    <source>
        <strain evidence="16">2013Ark11</strain>
    </source>
</reference>
<proteinExistence type="inferred from homology"/>
<evidence type="ECO:0000256" key="13">
    <source>
        <dbReference type="PIRSR" id="PIRSR006769-3"/>
    </source>
</evidence>
<evidence type="ECO:0000313" key="16">
    <source>
        <dbReference type="Proteomes" id="UP000198651"/>
    </source>
</evidence>
<dbReference type="NCBIfam" id="TIGR00326">
    <property type="entry name" value="eubact_ribD"/>
    <property type="match status" value="1"/>
</dbReference>
<comment type="catalytic activity">
    <reaction evidence="10">
        <text>2,5-diamino-6-hydroxy-4-(5-phosphoribosylamino)-pyrimidine + H2O + H(+) = 5-amino-6-(5-phospho-D-ribosylamino)uracil + NH4(+)</text>
        <dbReference type="Rhea" id="RHEA:21868"/>
        <dbReference type="ChEBI" id="CHEBI:15377"/>
        <dbReference type="ChEBI" id="CHEBI:15378"/>
        <dbReference type="ChEBI" id="CHEBI:28938"/>
        <dbReference type="ChEBI" id="CHEBI:58453"/>
        <dbReference type="ChEBI" id="CHEBI:58614"/>
        <dbReference type="EC" id="3.5.4.26"/>
    </reaction>
</comment>
<dbReference type="Gene3D" id="3.40.430.10">
    <property type="entry name" value="Dihydrofolate Reductase, subunit A"/>
    <property type="match status" value="1"/>
</dbReference>
<feature type="domain" description="CMP/dCMP-type deaminase" evidence="14">
    <location>
        <begin position="10"/>
        <end position="132"/>
    </location>
</feature>
<dbReference type="InterPro" id="IPR002125">
    <property type="entry name" value="CMP_dCMP_dom"/>
</dbReference>
<dbReference type="GO" id="GO:0008835">
    <property type="term" value="F:diaminohydroxyphosphoribosylaminopyrimidine deaminase activity"/>
    <property type="evidence" value="ECO:0007669"/>
    <property type="project" value="UniProtKB-EC"/>
</dbReference>
<feature type="binding site" evidence="12">
    <location>
        <position position="303"/>
    </location>
    <ligand>
        <name>substrate</name>
    </ligand>
</feature>
<dbReference type="PATRIC" id="fig|1561003.3.peg.183"/>
<dbReference type="RefSeq" id="WP_092342634.1">
    <property type="nucleotide sequence ID" value="NZ_FLSL01000087.1"/>
</dbReference>
<keyword evidence="7 10" id="KW-0521">NADP</keyword>
<feature type="binding site" evidence="13">
    <location>
        <position position="85"/>
    </location>
    <ligand>
        <name>Zn(2+)</name>
        <dbReference type="ChEBI" id="CHEBI:29105"/>
        <note>catalytic</note>
    </ligand>
</feature>
<evidence type="ECO:0000256" key="3">
    <source>
        <dbReference type="ARBA" id="ARBA00004910"/>
    </source>
</evidence>
<keyword evidence="16" id="KW-1185">Reference proteome</keyword>
<dbReference type="Gene3D" id="3.40.140.10">
    <property type="entry name" value="Cytidine Deaminase, domain 2"/>
    <property type="match status" value="1"/>
</dbReference>
<feature type="binding site" evidence="12">
    <location>
        <position position="178"/>
    </location>
    <ligand>
        <name>substrate</name>
    </ligand>
</feature>
<evidence type="ECO:0000256" key="7">
    <source>
        <dbReference type="ARBA" id="ARBA00022857"/>
    </source>
</evidence>